<dbReference type="InterPro" id="IPR050235">
    <property type="entry name" value="CK1_Ser-Thr_kinase"/>
</dbReference>
<dbReference type="Proteomes" id="UP000011518">
    <property type="component" value="Unassembled WGS sequence"/>
</dbReference>
<feature type="domain" description="Ig-like" evidence="7">
    <location>
        <begin position="7"/>
        <end position="118"/>
    </location>
</feature>
<dbReference type="eggNOG" id="ENOG502SD5I">
    <property type="taxonomic scope" value="Eukaryota"/>
</dbReference>
<evidence type="ECO:0000256" key="1">
    <source>
        <dbReference type="ARBA" id="ARBA00012513"/>
    </source>
</evidence>
<evidence type="ECO:0000256" key="4">
    <source>
        <dbReference type="SAM" id="MobiDB-lite"/>
    </source>
</evidence>
<proteinExistence type="predicted"/>
<dbReference type="InParanoid" id="L9KZG1"/>
<dbReference type="EC" id="2.7.11.1" evidence="1"/>
<dbReference type="InterPro" id="IPR036179">
    <property type="entry name" value="Ig-like_dom_sf"/>
</dbReference>
<dbReference type="SMART" id="SM00220">
    <property type="entry name" value="S_TKc"/>
    <property type="match status" value="1"/>
</dbReference>
<keyword evidence="3" id="KW-0175">Coiled coil</keyword>
<keyword evidence="9" id="KW-1185">Reference proteome</keyword>
<evidence type="ECO:0000256" key="2">
    <source>
        <dbReference type="ARBA" id="ARBA00023319"/>
    </source>
</evidence>
<dbReference type="InterPro" id="IPR008271">
    <property type="entry name" value="Ser/Thr_kinase_AS"/>
</dbReference>
<dbReference type="InterPro" id="IPR013106">
    <property type="entry name" value="Ig_V-set"/>
</dbReference>
<dbReference type="SUPFAM" id="SSF56112">
    <property type="entry name" value="Protein kinase-like (PK-like)"/>
    <property type="match status" value="1"/>
</dbReference>
<feature type="chain" id="PRO_5003999989" description="non-specific serine/threonine protein kinase" evidence="5">
    <location>
        <begin position="20"/>
        <end position="1003"/>
    </location>
</feature>
<feature type="compositionally biased region" description="Basic and acidic residues" evidence="4">
    <location>
        <begin position="569"/>
        <end position="584"/>
    </location>
</feature>
<dbReference type="PANTHER" id="PTHR11909">
    <property type="entry name" value="CASEIN KINASE-RELATED"/>
    <property type="match status" value="1"/>
</dbReference>
<dbReference type="Gene3D" id="1.10.510.10">
    <property type="entry name" value="Transferase(Phosphotransferase) domain 1"/>
    <property type="match status" value="1"/>
</dbReference>
<feature type="signal peptide" evidence="5">
    <location>
        <begin position="1"/>
        <end position="19"/>
    </location>
</feature>
<dbReference type="CDD" id="cd14125">
    <property type="entry name" value="STKc_CK1_delta_epsilon"/>
    <property type="match status" value="1"/>
</dbReference>
<dbReference type="Gene3D" id="3.30.200.20">
    <property type="entry name" value="Phosphorylase Kinase, domain 1"/>
    <property type="match status" value="1"/>
</dbReference>
<sequence>MVWLPLPLLLVLVLPGALGAQEVQQTPRYVVAPEGGSVSLTCSTRGPLLGLYLEPHWPRVANAIYYEDGKEPTVDERFHRRVSFSGSQGNLTITLHHLQLADSGAYTCQPITEGHSLSPRPKASTLVVVTGEPDGGPGPSRVSCSCTSSFQLMSPPGLNLTQDRRLLDSDTHLRLAQLSVCSPGQLSLLARARRETGLSRASGRQSWHQFCAGGTAERLAGTDIAAGEEVAIKLECVKTKHPQLHIESKIYKMMQGGGSLKPSAPALAAVSCAPQVAGGLGPCTVTGLGSFPECHQLLPAGHSLVVRVAMPLRTVGIPSIRWCGAEGDYNVMVMELLGPSLEDLFNFCSRKFSLKTVLLLADQMISRIEYIHSKNFIHRDVKPDNFLMGLGKKGNLVYIIDFGLAKKYRDARTHQHIPYRENKNLTGTARYASINTHLGIEQSRRDDLESLGYVLMYFNLGSLPWQGLKAATKRQKYERISEKKMSTPIEVLCKGYPSEFATYLNFCRSLRFDDKPDYSYLRQLFRNLFHRQGFSYDYVFDWNMLKFCRTSTLPVRGVPGRQGDLASRPADDAERERRDREERLRHSRNPATRGLPSTASGRLRGTQEVAPPTPLTPTSHTANTSPRPVSGMERERKVSMRLHRGAPVNISSSDLTGRQDTSRMSTSQLSPVLTHGRLPPPRCMAGVHTALPLGDGTAALSGSFQLGLELLGSGAAATAVPSPHAQQALDELLLHKEDEWRALQAQRSRLQEAALHDSQQQLERAGEELRQLREDFVYNLQLLGERDHELERYDAAATRAGAQEEARQAELFCVFAACRGVFPMTALEPGNRLQPLLQSLPPAAGLPHPAERLLGDRDREIVRLREQSEHLERSLERRLEELSGELALQRQELLQEFEHEMQKWESESRARADSMSGLVLSHELQVKLLNSELEAIREAGAQAAEGLRRAEAANSALDSELQAQTRALRDLEAAKDARIKEVEGKLHSAALARKVEEEALQRA</sequence>
<feature type="coiled-coil region" evidence="3">
    <location>
        <begin position="947"/>
        <end position="974"/>
    </location>
</feature>
<dbReference type="InterPro" id="IPR003599">
    <property type="entry name" value="Ig_sub"/>
</dbReference>
<dbReference type="SMART" id="SM00406">
    <property type="entry name" value="IGv"/>
    <property type="match status" value="1"/>
</dbReference>
<dbReference type="InterPro" id="IPR007110">
    <property type="entry name" value="Ig-like_dom"/>
</dbReference>
<feature type="region of interest" description="Disordered" evidence="4">
    <location>
        <begin position="558"/>
        <end position="632"/>
    </location>
</feature>
<reference evidence="9" key="1">
    <citation type="submission" date="2012-07" db="EMBL/GenBank/DDBJ databases">
        <title>Genome of the Chinese tree shrew, a rising model animal genetically related to primates.</title>
        <authorList>
            <person name="Zhang G."/>
            <person name="Fan Y."/>
            <person name="Yao Y."/>
            <person name="Huang Z."/>
        </authorList>
    </citation>
    <scope>NUCLEOTIDE SEQUENCE [LARGE SCALE GENOMIC DNA]</scope>
</reference>
<dbReference type="CDD" id="cd00099">
    <property type="entry name" value="IgV"/>
    <property type="match status" value="1"/>
</dbReference>
<feature type="domain" description="Protein kinase" evidence="6">
    <location>
        <begin position="175"/>
        <end position="529"/>
    </location>
</feature>
<dbReference type="InterPro" id="IPR011009">
    <property type="entry name" value="Kinase-like_dom_sf"/>
</dbReference>
<keyword evidence="5" id="KW-0732">Signal</keyword>
<protein>
    <recommendedName>
        <fullName evidence="1">non-specific serine/threonine protein kinase</fullName>
        <ecNumber evidence="1">2.7.11.1</ecNumber>
    </recommendedName>
</protein>
<evidence type="ECO:0000256" key="5">
    <source>
        <dbReference type="SAM" id="SignalP"/>
    </source>
</evidence>
<evidence type="ECO:0000259" key="6">
    <source>
        <dbReference type="PROSITE" id="PS50011"/>
    </source>
</evidence>
<evidence type="ECO:0000256" key="3">
    <source>
        <dbReference type="SAM" id="Coils"/>
    </source>
</evidence>
<dbReference type="PROSITE" id="PS50011">
    <property type="entry name" value="PROTEIN_KINASE_DOM"/>
    <property type="match status" value="1"/>
</dbReference>
<dbReference type="PROSITE" id="PS50835">
    <property type="entry name" value="IG_LIKE"/>
    <property type="match status" value="1"/>
</dbReference>
<organism evidence="8 9">
    <name type="scientific">Tupaia chinensis</name>
    <name type="common">Chinese tree shrew</name>
    <name type="synonym">Tupaia belangeri chinensis</name>
    <dbReference type="NCBI Taxonomy" id="246437"/>
    <lineage>
        <taxon>Eukaryota</taxon>
        <taxon>Metazoa</taxon>
        <taxon>Chordata</taxon>
        <taxon>Craniata</taxon>
        <taxon>Vertebrata</taxon>
        <taxon>Euteleostomi</taxon>
        <taxon>Mammalia</taxon>
        <taxon>Eutheria</taxon>
        <taxon>Euarchontoglires</taxon>
        <taxon>Scandentia</taxon>
        <taxon>Tupaiidae</taxon>
        <taxon>Tupaia</taxon>
    </lineage>
</organism>
<feature type="coiled-coil region" evidence="3">
    <location>
        <begin position="861"/>
        <end position="907"/>
    </location>
</feature>
<dbReference type="Gene3D" id="2.60.40.10">
    <property type="entry name" value="Immunoglobulins"/>
    <property type="match status" value="1"/>
</dbReference>
<evidence type="ECO:0000313" key="8">
    <source>
        <dbReference type="EMBL" id="ELW68181.1"/>
    </source>
</evidence>
<keyword evidence="2" id="KW-0393">Immunoglobulin domain</keyword>
<dbReference type="EMBL" id="KB320577">
    <property type="protein sequence ID" value="ELW68181.1"/>
    <property type="molecule type" value="Genomic_DNA"/>
</dbReference>
<dbReference type="FunFam" id="1.10.510.10:FF:000596">
    <property type="entry name" value="CK1 family protein kinase"/>
    <property type="match status" value="1"/>
</dbReference>
<dbReference type="InterPro" id="IPR000719">
    <property type="entry name" value="Prot_kinase_dom"/>
</dbReference>
<name>L9KZG1_TUPCH</name>
<dbReference type="AlphaFoldDB" id="L9KZG1"/>
<evidence type="ECO:0000313" key="9">
    <source>
        <dbReference type="Proteomes" id="UP000011518"/>
    </source>
</evidence>
<reference evidence="9" key="2">
    <citation type="journal article" date="2013" name="Nat. Commun.">
        <title>Genome of the Chinese tree shrew.</title>
        <authorList>
            <person name="Fan Y."/>
            <person name="Huang Z.Y."/>
            <person name="Cao C.C."/>
            <person name="Chen C.S."/>
            <person name="Chen Y.X."/>
            <person name="Fan D.D."/>
            <person name="He J."/>
            <person name="Hou H.L."/>
            <person name="Hu L."/>
            <person name="Hu X.T."/>
            <person name="Jiang X.T."/>
            <person name="Lai R."/>
            <person name="Lang Y.S."/>
            <person name="Liang B."/>
            <person name="Liao S.G."/>
            <person name="Mu D."/>
            <person name="Ma Y.Y."/>
            <person name="Niu Y.Y."/>
            <person name="Sun X.Q."/>
            <person name="Xia J.Q."/>
            <person name="Xiao J."/>
            <person name="Xiong Z.Q."/>
            <person name="Xu L."/>
            <person name="Yang L."/>
            <person name="Zhang Y."/>
            <person name="Zhao W."/>
            <person name="Zhao X.D."/>
            <person name="Zheng Y.T."/>
            <person name="Zhou J.M."/>
            <person name="Zhu Y.B."/>
            <person name="Zhang G.J."/>
            <person name="Wang J."/>
            <person name="Yao Y.G."/>
        </authorList>
    </citation>
    <scope>NUCLEOTIDE SEQUENCE [LARGE SCALE GENOMIC DNA]</scope>
</reference>
<dbReference type="PROSITE" id="PS00108">
    <property type="entry name" value="PROTEIN_KINASE_ST"/>
    <property type="match status" value="1"/>
</dbReference>
<dbReference type="SUPFAM" id="SSF48726">
    <property type="entry name" value="Immunoglobulin"/>
    <property type="match status" value="1"/>
</dbReference>
<accession>L9KZG1</accession>
<dbReference type="GO" id="GO:0005524">
    <property type="term" value="F:ATP binding"/>
    <property type="evidence" value="ECO:0007669"/>
    <property type="project" value="InterPro"/>
</dbReference>
<feature type="compositionally biased region" description="Polar residues" evidence="4">
    <location>
        <begin position="616"/>
        <end position="627"/>
    </location>
</feature>
<dbReference type="SMART" id="SM00409">
    <property type="entry name" value="IG"/>
    <property type="match status" value="1"/>
</dbReference>
<dbReference type="Pfam" id="PF07686">
    <property type="entry name" value="V-set"/>
    <property type="match status" value="1"/>
</dbReference>
<gene>
    <name evidence="8" type="ORF">TREES_T100007378</name>
</gene>
<dbReference type="GO" id="GO:0004674">
    <property type="term" value="F:protein serine/threonine kinase activity"/>
    <property type="evidence" value="ECO:0007669"/>
    <property type="project" value="UniProtKB-EC"/>
</dbReference>
<keyword evidence="8" id="KW-0808">Transferase</keyword>
<evidence type="ECO:0000259" key="7">
    <source>
        <dbReference type="PROSITE" id="PS50835"/>
    </source>
</evidence>
<dbReference type="STRING" id="246437.L9KZG1"/>
<dbReference type="Pfam" id="PF00069">
    <property type="entry name" value="Pkinase"/>
    <property type="match status" value="1"/>
</dbReference>
<feature type="region of interest" description="Disordered" evidence="4">
    <location>
        <begin position="648"/>
        <end position="674"/>
    </location>
</feature>
<keyword evidence="8" id="KW-0418">Kinase</keyword>
<dbReference type="InterPro" id="IPR013783">
    <property type="entry name" value="Ig-like_fold"/>
</dbReference>
<feature type="compositionally biased region" description="Polar residues" evidence="4">
    <location>
        <begin position="649"/>
        <end position="671"/>
    </location>
</feature>